<evidence type="ECO:0000256" key="12">
    <source>
        <dbReference type="ARBA" id="ARBA00022695"/>
    </source>
</evidence>
<evidence type="ECO:0000256" key="3">
    <source>
        <dbReference type="ARBA" id="ARBA00005119"/>
    </source>
</evidence>
<evidence type="ECO:0000256" key="17">
    <source>
        <dbReference type="ARBA" id="ARBA00023264"/>
    </source>
</evidence>
<evidence type="ECO:0000256" key="14">
    <source>
        <dbReference type="ARBA" id="ARBA00023098"/>
    </source>
</evidence>
<evidence type="ECO:0000256" key="7">
    <source>
        <dbReference type="ARBA" id="ARBA00019373"/>
    </source>
</evidence>
<keyword evidence="10 18" id="KW-0808">Transferase</keyword>
<dbReference type="GO" id="GO:0005886">
    <property type="term" value="C:plasma membrane"/>
    <property type="evidence" value="ECO:0007669"/>
    <property type="project" value="UniProtKB-SubCell"/>
</dbReference>
<feature type="transmembrane region" description="Helical" evidence="19">
    <location>
        <begin position="20"/>
        <end position="51"/>
    </location>
</feature>
<comment type="subcellular location">
    <subcellularLocation>
        <location evidence="2">Cell membrane</location>
        <topology evidence="2">Multi-pass membrane protein</topology>
    </subcellularLocation>
</comment>
<evidence type="ECO:0000313" key="21">
    <source>
        <dbReference type="Proteomes" id="UP000244911"/>
    </source>
</evidence>
<keyword evidence="21" id="KW-1185">Reference proteome</keyword>
<organism evidence="20 21">
    <name type="scientific">Aliiroseovarius pelagivivens</name>
    <dbReference type="NCBI Taxonomy" id="1639690"/>
    <lineage>
        <taxon>Bacteria</taxon>
        <taxon>Pseudomonadati</taxon>
        <taxon>Pseudomonadota</taxon>
        <taxon>Alphaproteobacteria</taxon>
        <taxon>Rhodobacterales</taxon>
        <taxon>Paracoccaceae</taxon>
        <taxon>Aliiroseovarius</taxon>
    </lineage>
</organism>
<comment type="catalytic activity">
    <reaction evidence="1 18">
        <text>a 1,2-diacyl-sn-glycero-3-phosphate + CTP + H(+) = a CDP-1,2-diacyl-sn-glycerol + diphosphate</text>
        <dbReference type="Rhea" id="RHEA:16229"/>
        <dbReference type="ChEBI" id="CHEBI:15378"/>
        <dbReference type="ChEBI" id="CHEBI:33019"/>
        <dbReference type="ChEBI" id="CHEBI:37563"/>
        <dbReference type="ChEBI" id="CHEBI:58332"/>
        <dbReference type="ChEBI" id="CHEBI:58608"/>
        <dbReference type="EC" id="2.7.7.41"/>
    </reaction>
</comment>
<feature type="transmembrane region" description="Helical" evidence="19">
    <location>
        <begin position="63"/>
        <end position="84"/>
    </location>
</feature>
<dbReference type="EMBL" id="OMOI01000001">
    <property type="protein sequence ID" value="SPF76370.1"/>
    <property type="molecule type" value="Genomic_DNA"/>
</dbReference>
<evidence type="ECO:0000256" key="9">
    <source>
        <dbReference type="ARBA" id="ARBA00022516"/>
    </source>
</evidence>
<keyword evidence="16" id="KW-0594">Phospholipid biosynthesis</keyword>
<gene>
    <name evidence="20" type="primary">cdsA</name>
    <name evidence="20" type="ORF">ALP8811_01374</name>
</gene>
<reference evidence="20 21" key="1">
    <citation type="submission" date="2018-03" db="EMBL/GenBank/DDBJ databases">
        <authorList>
            <person name="Keele B.F."/>
        </authorList>
    </citation>
    <scope>NUCLEOTIDE SEQUENCE [LARGE SCALE GENOMIC DNA]</scope>
    <source>
        <strain evidence="20 21">CECT 8811</strain>
    </source>
</reference>
<evidence type="ECO:0000256" key="6">
    <source>
        <dbReference type="ARBA" id="ARBA00012487"/>
    </source>
</evidence>
<sequence length="269" mass="27640">MNSQSSSSKWADLAPRVLSAIAMAAIAVAAIWLGGAAYLALIVVVIGLCMWEFARLLQPTPTALPIVMGLAAAVGIFLSSLGPINAPGVVMSPQIAALFVAPVMGAVLANRHRLLFFGYGLLIMLAGLGFLAMGPGPALIWFILIIITSDVAGYFAGRIIGGKKFWPRVSPKKTWSGTIAGWIGALILGLIGMSQGVFTPLEAAFVPLIAFAGQMGDIAQSAIKRMVGVKDSSNLIPGHGGVLDRFDAMIGAAGALVLLAGAGTLIFAG</sequence>
<evidence type="ECO:0000256" key="13">
    <source>
        <dbReference type="ARBA" id="ARBA00022989"/>
    </source>
</evidence>
<proteinExistence type="inferred from homology"/>
<evidence type="ECO:0000256" key="10">
    <source>
        <dbReference type="ARBA" id="ARBA00022679"/>
    </source>
</evidence>
<evidence type="ECO:0000256" key="5">
    <source>
        <dbReference type="ARBA" id="ARBA00010185"/>
    </source>
</evidence>
<dbReference type="GO" id="GO:0004605">
    <property type="term" value="F:phosphatidate cytidylyltransferase activity"/>
    <property type="evidence" value="ECO:0007669"/>
    <property type="project" value="UniProtKB-EC"/>
</dbReference>
<name>A0A2R8AK20_9RHOB</name>
<dbReference type="RefSeq" id="WP_108856379.1">
    <property type="nucleotide sequence ID" value="NZ_OMOI01000001.1"/>
</dbReference>
<dbReference type="EC" id="2.7.7.41" evidence="6 18"/>
<dbReference type="PANTHER" id="PTHR46382">
    <property type="entry name" value="PHOSPHATIDATE CYTIDYLYLTRANSFERASE"/>
    <property type="match status" value="1"/>
</dbReference>
<dbReference type="InterPro" id="IPR000374">
    <property type="entry name" value="PC_trans"/>
</dbReference>
<feature type="transmembrane region" description="Helical" evidence="19">
    <location>
        <begin position="248"/>
        <end position="268"/>
    </location>
</feature>
<evidence type="ECO:0000256" key="8">
    <source>
        <dbReference type="ARBA" id="ARBA00022475"/>
    </source>
</evidence>
<dbReference type="OrthoDB" id="9799199at2"/>
<evidence type="ECO:0000256" key="15">
    <source>
        <dbReference type="ARBA" id="ARBA00023136"/>
    </source>
</evidence>
<keyword evidence="13 19" id="KW-1133">Transmembrane helix</keyword>
<evidence type="ECO:0000256" key="18">
    <source>
        <dbReference type="RuleBase" id="RU003938"/>
    </source>
</evidence>
<keyword evidence="14" id="KW-0443">Lipid metabolism</keyword>
<dbReference type="PANTHER" id="PTHR46382:SF1">
    <property type="entry name" value="PHOSPHATIDATE CYTIDYLYLTRANSFERASE"/>
    <property type="match status" value="1"/>
</dbReference>
<evidence type="ECO:0000256" key="2">
    <source>
        <dbReference type="ARBA" id="ARBA00004651"/>
    </source>
</evidence>
<feature type="transmembrane region" description="Helical" evidence="19">
    <location>
        <begin position="138"/>
        <end position="157"/>
    </location>
</feature>
<keyword evidence="8" id="KW-1003">Cell membrane</keyword>
<feature type="transmembrane region" description="Helical" evidence="19">
    <location>
        <begin position="114"/>
        <end position="132"/>
    </location>
</feature>
<evidence type="ECO:0000256" key="16">
    <source>
        <dbReference type="ARBA" id="ARBA00023209"/>
    </source>
</evidence>
<evidence type="ECO:0000256" key="1">
    <source>
        <dbReference type="ARBA" id="ARBA00001698"/>
    </source>
</evidence>
<evidence type="ECO:0000313" key="20">
    <source>
        <dbReference type="EMBL" id="SPF76370.1"/>
    </source>
</evidence>
<dbReference type="GO" id="GO:0016024">
    <property type="term" value="P:CDP-diacylglycerol biosynthetic process"/>
    <property type="evidence" value="ECO:0007669"/>
    <property type="project" value="UniProtKB-UniPathway"/>
</dbReference>
<dbReference type="PROSITE" id="PS01315">
    <property type="entry name" value="CDS"/>
    <property type="match status" value="1"/>
</dbReference>
<evidence type="ECO:0000256" key="19">
    <source>
        <dbReference type="SAM" id="Phobius"/>
    </source>
</evidence>
<evidence type="ECO:0000256" key="11">
    <source>
        <dbReference type="ARBA" id="ARBA00022692"/>
    </source>
</evidence>
<dbReference type="UniPathway" id="UPA00557">
    <property type="reaction ID" value="UER00614"/>
</dbReference>
<protein>
    <recommendedName>
        <fullName evidence="7 18">Phosphatidate cytidylyltransferase</fullName>
        <ecNumber evidence="6 18">2.7.7.41</ecNumber>
    </recommendedName>
</protein>
<dbReference type="Pfam" id="PF01148">
    <property type="entry name" value="CTP_transf_1"/>
    <property type="match status" value="1"/>
</dbReference>
<keyword evidence="17" id="KW-1208">Phospholipid metabolism</keyword>
<keyword evidence="9" id="KW-0444">Lipid biosynthesis</keyword>
<dbReference type="AlphaFoldDB" id="A0A2R8AK20"/>
<feature type="transmembrane region" description="Helical" evidence="19">
    <location>
        <begin position="178"/>
        <end position="198"/>
    </location>
</feature>
<keyword evidence="11 18" id="KW-0812">Transmembrane</keyword>
<accession>A0A2R8AK20</accession>
<keyword evidence="12 18" id="KW-0548">Nucleotidyltransferase</keyword>
<evidence type="ECO:0000256" key="4">
    <source>
        <dbReference type="ARBA" id="ARBA00005189"/>
    </source>
</evidence>
<comment type="similarity">
    <text evidence="5 18">Belongs to the CDS family.</text>
</comment>
<feature type="transmembrane region" description="Helical" evidence="19">
    <location>
        <begin position="90"/>
        <end position="109"/>
    </location>
</feature>
<comment type="pathway">
    <text evidence="4">Lipid metabolism.</text>
</comment>
<dbReference type="Proteomes" id="UP000244911">
    <property type="component" value="Unassembled WGS sequence"/>
</dbReference>
<comment type="pathway">
    <text evidence="3 18">Phospholipid metabolism; CDP-diacylglycerol biosynthesis; CDP-diacylglycerol from sn-glycerol 3-phosphate: step 3/3.</text>
</comment>
<keyword evidence="15 19" id="KW-0472">Membrane</keyword>